<dbReference type="WBParaSite" id="TMUE_1000004324.1">
    <property type="protein sequence ID" value="TMUE_1000004324.1"/>
    <property type="gene ID" value="WBGene00298913"/>
</dbReference>
<dbReference type="AlphaFoldDB" id="A0A5S6QAT4"/>
<dbReference type="Gene3D" id="3.40.50.880">
    <property type="match status" value="1"/>
</dbReference>
<dbReference type="STRING" id="70415.A0A5S6QAT4"/>
<feature type="domain" description="Glutamine amidotransferase" evidence="4">
    <location>
        <begin position="47"/>
        <end position="246"/>
    </location>
</feature>
<dbReference type="PANTHER" id="PTHR11315">
    <property type="entry name" value="PROTEASE FAMILY C26 GAMMA-GLUTAMYL HYDROLASE"/>
    <property type="match status" value="1"/>
</dbReference>
<dbReference type="Pfam" id="PF00117">
    <property type="entry name" value="GATase"/>
    <property type="match status" value="1"/>
</dbReference>
<dbReference type="GO" id="GO:0005773">
    <property type="term" value="C:vacuole"/>
    <property type="evidence" value="ECO:0007669"/>
    <property type="project" value="TreeGrafter"/>
</dbReference>
<keyword evidence="2" id="KW-0378">Hydrolase</keyword>
<dbReference type="SUPFAM" id="SSF52317">
    <property type="entry name" value="Class I glutamine amidotransferase-like"/>
    <property type="match status" value="1"/>
</dbReference>
<feature type="active site" description="Nucleophile" evidence="1 2">
    <location>
        <position position="125"/>
    </location>
</feature>
<dbReference type="InterPro" id="IPR017926">
    <property type="entry name" value="GATASE"/>
</dbReference>
<accession>A0A5S6QAT4</accession>
<dbReference type="GO" id="GO:0034722">
    <property type="term" value="F:gamma-glutamyl-peptidase activity"/>
    <property type="evidence" value="ECO:0007669"/>
    <property type="project" value="UniProtKB-UniRule"/>
</dbReference>
<evidence type="ECO:0000313" key="5">
    <source>
        <dbReference type="Proteomes" id="UP000046395"/>
    </source>
</evidence>
<evidence type="ECO:0000259" key="4">
    <source>
        <dbReference type="Pfam" id="PF00117"/>
    </source>
</evidence>
<feature type="active site" evidence="2">
    <location>
        <position position="237"/>
    </location>
</feature>
<dbReference type="PANTHER" id="PTHR11315:SF0">
    <property type="entry name" value="FOLATE GAMMA-GLUTAMYL HYDROLASE"/>
    <property type="match status" value="1"/>
</dbReference>
<reference evidence="6" key="3">
    <citation type="submission" date="2019-12" db="UniProtKB">
        <authorList>
            <consortium name="WormBaseParasite"/>
        </authorList>
    </citation>
    <scope>IDENTIFICATION</scope>
</reference>
<reference evidence="5" key="1">
    <citation type="submission" date="2013-11" db="EMBL/GenBank/DDBJ databases">
        <authorList>
            <person name="Aslett M."/>
        </authorList>
    </citation>
    <scope>NUCLEOTIDE SEQUENCE [LARGE SCALE GENOMIC DNA]</scope>
    <source>
        <strain evidence="5">Edinburgh</strain>
    </source>
</reference>
<sequence length="312" mass="35954">MHLLECAIGLILSSCFVHSETIFRKPTIGILVVDVGSKEASFGNSTVTASYVYMLLSAGAKVVPLPLSLNITSHNKLFRQINGLFIPGGFVTPLKSKALRTLYNYMRWAIAANQHGDYFPVWGTCLGFELLLLTFANRTEVLEKCDVQNELLTLSRTKYFTHSRVFRKISHHLLEAMQREPLAPNFHQWCATEETLRLSGLDEVFLPITLSYSDKKEITFISTIEHKRFPFYGVAWHPEKNVYEHHRSLNLSRSDAAIEMAHYLARFFVKEAEKNKHNFASSSEYYRSSIFNYCPKFMGRLGYKYEQAYFFQ</sequence>
<feature type="chain" id="PRO_5044624271" description="folate gamma-glutamyl hydrolase" evidence="3">
    <location>
        <begin position="20"/>
        <end position="312"/>
    </location>
</feature>
<dbReference type="GO" id="GO:0046900">
    <property type="term" value="P:tetrahydrofolylpolyglutamate metabolic process"/>
    <property type="evidence" value="ECO:0007669"/>
    <property type="project" value="TreeGrafter"/>
</dbReference>
<dbReference type="WBParaSite" id="TMUE_1000004324.3">
    <property type="protein sequence ID" value="TMUE_1000004324.3"/>
    <property type="gene ID" value="WBGene00298913"/>
</dbReference>
<dbReference type="Proteomes" id="UP000046395">
    <property type="component" value="Unassembled WGS sequence"/>
</dbReference>
<dbReference type="WBParaSite" id="TMUE_1000004324.2">
    <property type="protein sequence ID" value="TMUE_1000004324.2"/>
    <property type="gene ID" value="WBGene00298913"/>
</dbReference>
<comment type="catalytic activity">
    <reaction evidence="2">
        <text>(6S)-5,6,7,8-tetrahydrofolyl-(gamma-L-Glu)(n) + (n-1) H2O = (6S)-5,6,7,8-tetrahydrofolate + (n-1) L-glutamate</text>
        <dbReference type="Rhea" id="RHEA:56784"/>
        <dbReference type="Rhea" id="RHEA-COMP:14738"/>
        <dbReference type="ChEBI" id="CHEBI:15377"/>
        <dbReference type="ChEBI" id="CHEBI:29985"/>
        <dbReference type="ChEBI" id="CHEBI:57453"/>
        <dbReference type="ChEBI" id="CHEBI:141005"/>
        <dbReference type="EC" id="3.4.19.9"/>
    </reaction>
</comment>
<dbReference type="InterPro" id="IPR029062">
    <property type="entry name" value="Class_I_gatase-like"/>
</dbReference>
<reference evidence="5" key="2">
    <citation type="submission" date="2014-03" db="EMBL/GenBank/DDBJ databases">
        <title>The whipworm genome and dual-species transcriptomics of an intimate host-pathogen interaction.</title>
        <authorList>
            <person name="Foth B.J."/>
            <person name="Tsai I.J."/>
            <person name="Reid A.J."/>
            <person name="Bancroft A.J."/>
            <person name="Nichol S."/>
            <person name="Tracey A."/>
            <person name="Holroyd N."/>
            <person name="Cotton J.A."/>
            <person name="Stanley E.J."/>
            <person name="Zarowiecki M."/>
            <person name="Liu J.Z."/>
            <person name="Huckvale T."/>
            <person name="Cooper P.J."/>
            <person name="Grencis R.K."/>
            <person name="Berriman M."/>
        </authorList>
    </citation>
    <scope>NUCLEOTIDE SEQUENCE [LARGE SCALE GENOMIC DNA]</scope>
    <source>
        <strain evidence="5">Edinburgh</strain>
    </source>
</reference>
<dbReference type="PROSITE" id="PS51275">
    <property type="entry name" value="PEPTIDASE_C26_GGH"/>
    <property type="match status" value="1"/>
</dbReference>
<feature type="signal peptide" evidence="3">
    <location>
        <begin position="1"/>
        <end position="19"/>
    </location>
</feature>
<keyword evidence="5" id="KW-1185">Reference proteome</keyword>
<protein>
    <recommendedName>
        <fullName evidence="2">folate gamma-glutamyl hydrolase</fullName>
        <ecNumber evidence="2">3.4.19.9</ecNumber>
    </recommendedName>
</protein>
<evidence type="ECO:0000313" key="6">
    <source>
        <dbReference type="WBParaSite" id="TMUE_1000004324.1"/>
    </source>
</evidence>
<organism evidence="5 6">
    <name type="scientific">Trichuris muris</name>
    <name type="common">Mouse whipworm</name>
    <dbReference type="NCBI Taxonomy" id="70415"/>
    <lineage>
        <taxon>Eukaryota</taxon>
        <taxon>Metazoa</taxon>
        <taxon>Ecdysozoa</taxon>
        <taxon>Nematoda</taxon>
        <taxon>Enoplea</taxon>
        <taxon>Dorylaimia</taxon>
        <taxon>Trichinellida</taxon>
        <taxon>Trichuridae</taxon>
        <taxon>Trichuris</taxon>
    </lineage>
</organism>
<proteinExistence type="predicted"/>
<evidence type="ECO:0000256" key="3">
    <source>
        <dbReference type="SAM" id="SignalP"/>
    </source>
</evidence>
<evidence type="ECO:0000256" key="1">
    <source>
        <dbReference type="PIRSR" id="PIRSR615527-1"/>
    </source>
</evidence>
<keyword evidence="3" id="KW-0732">Signal</keyword>
<feature type="active site" description="Proton donor" evidence="1">
    <location>
        <position position="237"/>
    </location>
</feature>
<name>A0A5S6QAT4_TRIMR</name>
<evidence type="ECO:0000256" key="2">
    <source>
        <dbReference type="PROSITE-ProRule" id="PRU00607"/>
    </source>
</evidence>
<dbReference type="InterPro" id="IPR015527">
    <property type="entry name" value="Pept_C26_g-glut_hydrolase"/>
</dbReference>
<dbReference type="EC" id="3.4.19.9" evidence="2"/>
<dbReference type="PROSITE" id="PS51273">
    <property type="entry name" value="GATASE_TYPE_1"/>
    <property type="match status" value="1"/>
</dbReference>